<proteinExistence type="predicted"/>
<sequence length="78" mass="8543">MVDAMTRQRCSLRIAALIVGYLVYLLLLFSPRTSEYVVKASLAFLFGALAYMAAMYLRASCSRPSVGSTERLTCTPVG</sequence>
<evidence type="ECO:0000256" key="1">
    <source>
        <dbReference type="SAM" id="Phobius"/>
    </source>
</evidence>
<reference evidence="2 3" key="1">
    <citation type="submission" date="2023-09" db="EMBL/GenBank/DDBJ databases">
        <title>Pyrofollis japonicus gen. nov. sp. nov., a novel member of the family Pyrodictiaceae isolated from the Iheya North hydrothermal field.</title>
        <authorList>
            <person name="Miyazaki U."/>
            <person name="Sanari M."/>
            <person name="Tame A."/>
            <person name="Kitajima M."/>
            <person name="Okamoto A."/>
            <person name="Sawayama S."/>
            <person name="Miyazaki J."/>
            <person name="Takai K."/>
            <person name="Nakagawa S."/>
        </authorList>
    </citation>
    <scope>NUCLEOTIDE SEQUENCE [LARGE SCALE GENOMIC DNA]</scope>
    <source>
        <strain evidence="2 3">AV2</strain>
    </source>
</reference>
<feature type="transmembrane region" description="Helical" evidence="1">
    <location>
        <begin position="12"/>
        <end position="30"/>
    </location>
</feature>
<dbReference type="Proteomes" id="UP001341135">
    <property type="component" value="Chromosome"/>
</dbReference>
<accession>A0ABN6ZRW8</accession>
<gene>
    <name evidence="2" type="ORF">PABY_01080</name>
</gene>
<dbReference type="EMBL" id="AP028907">
    <property type="protein sequence ID" value="BES80541.1"/>
    <property type="molecule type" value="Genomic_DNA"/>
</dbReference>
<keyword evidence="3" id="KW-1185">Reference proteome</keyword>
<keyword evidence="1" id="KW-0812">Transmembrane</keyword>
<keyword evidence="1" id="KW-1133">Transmembrane helix</keyword>
<feature type="transmembrane region" description="Helical" evidence="1">
    <location>
        <begin position="36"/>
        <end position="57"/>
    </location>
</feature>
<evidence type="ECO:0000313" key="2">
    <source>
        <dbReference type="EMBL" id="BES80541.1"/>
    </source>
</evidence>
<name>A0ABN6ZRW8_9CREN</name>
<keyword evidence="1" id="KW-0472">Membrane</keyword>
<evidence type="ECO:0000313" key="3">
    <source>
        <dbReference type="Proteomes" id="UP001341135"/>
    </source>
</evidence>
<organism evidence="2 3">
    <name type="scientific">Pyrodictium abyssi</name>
    <dbReference type="NCBI Taxonomy" id="54256"/>
    <lineage>
        <taxon>Archaea</taxon>
        <taxon>Thermoproteota</taxon>
        <taxon>Thermoprotei</taxon>
        <taxon>Desulfurococcales</taxon>
        <taxon>Pyrodictiaceae</taxon>
        <taxon>Pyrodictium</taxon>
    </lineage>
</organism>
<protein>
    <submittedName>
        <fullName evidence="2">Uncharacterized protein</fullName>
    </submittedName>
</protein>